<accession>A0A2I0QV61</accession>
<organism evidence="1 2">
    <name type="scientific">Halalkalibacillus sediminis</name>
    <dbReference type="NCBI Taxonomy" id="2018042"/>
    <lineage>
        <taxon>Bacteria</taxon>
        <taxon>Bacillati</taxon>
        <taxon>Bacillota</taxon>
        <taxon>Bacilli</taxon>
        <taxon>Bacillales</taxon>
        <taxon>Bacillaceae</taxon>
        <taxon>Halalkalibacillus</taxon>
    </lineage>
</organism>
<evidence type="ECO:0000313" key="2">
    <source>
        <dbReference type="Proteomes" id="UP000243524"/>
    </source>
</evidence>
<proteinExistence type="predicted"/>
<name>A0A2I0QV61_9BACI</name>
<dbReference type="AlphaFoldDB" id="A0A2I0QV61"/>
<comment type="caution">
    <text evidence="1">The sequence shown here is derived from an EMBL/GenBank/DDBJ whole genome shotgun (WGS) entry which is preliminary data.</text>
</comment>
<reference evidence="1 2" key="1">
    <citation type="submission" date="2017-06" db="EMBL/GenBank/DDBJ databases">
        <title>the draft geome sequence of Illustriluteabacillus marina B3227.</title>
        <authorList>
            <person name="He R.-H."/>
            <person name="Du Z.-J."/>
        </authorList>
    </citation>
    <scope>NUCLEOTIDE SEQUENCE [LARGE SCALE GENOMIC DNA]</scope>
    <source>
        <strain evidence="1 2">B3227</strain>
    </source>
</reference>
<keyword evidence="2" id="KW-1185">Reference proteome</keyword>
<protein>
    <recommendedName>
        <fullName evidence="3">VWA domain-containing protein</fullName>
    </recommendedName>
</protein>
<dbReference type="RefSeq" id="WP_101329899.1">
    <property type="nucleotide sequence ID" value="NZ_PJNH01000001.1"/>
</dbReference>
<dbReference type="EMBL" id="PJNH01000001">
    <property type="protein sequence ID" value="PKR78227.1"/>
    <property type="molecule type" value="Genomic_DNA"/>
</dbReference>
<evidence type="ECO:0000313" key="1">
    <source>
        <dbReference type="EMBL" id="PKR78227.1"/>
    </source>
</evidence>
<dbReference type="Proteomes" id="UP000243524">
    <property type="component" value="Unassembled WGS sequence"/>
</dbReference>
<gene>
    <name evidence="1" type="ORF">CEY16_00265</name>
</gene>
<evidence type="ECO:0008006" key="3">
    <source>
        <dbReference type="Google" id="ProtNLM"/>
    </source>
</evidence>
<sequence length="251" mass="29303">MTEKKYDITEFPMIFHGYEHLPDLTLGSSIKNKPVSNRQREEIDWDLLSLEATELLGKLNHQNEPVISPRINLAKTLLNYSSFGEPLEERLMHQWVKLKVKSPPLNILLIDTSNSMRSIFSKIKEGKIINYFSDQLTTDNIDVTMLHDTKIYHYKWGSEFSITGCNNGTSFLNPLKSIHQFSVQKGIKVNIFHLSDGGVHLSEWKEVIWLVKRLDYYYCEVVYNNKSSKYIHFLEAHLKSEKIRRKNLGKK</sequence>